<dbReference type="OrthoDB" id="196547at2759"/>
<sequence>MKPNNTLCNDVLFEMGSLSMEADPQVTNGICPDTIFVPLSSGLVMLVHMSLLLISSVLLFYKRKHGYITSRGIWYLILTMITSFFYVQTGELKFVVGRKIYPCALGSIHMFMLAFAGLLPTIFKCVRIFFLYRLNVETKQVLEGKQTLVQPKIEDGTTLVEMASISSPTLASNPSIVSLSEELMKNNNISTSSTATTSTAANTNNVSQLSSPQQEQQPIPTEKPPQESNLLFFGDILLDYQDFLDDNSSNARSSAADTESTYAPSVITSGDEYTEISYKPQKKIQIYKFILSYKFIIGTYIILCLVHLALWLILSGIDQTIKDGSNENSKRLLVLNVGPFDFTRGCIIANNVVFIMGAQVAVYMIVELIFLILCFFTDRDTWFMKGETVIIFCFQVVLGIIYLIVSNLNIIKYLTDYFVTYANVTIIYSVIELFVCVTLPCIYAIVEDYKKSKKEKMQTKQELSIVEIFLRNKKTYDILLDYARRSYCQESVQCWKDIQKFKKSSKKNRPRVGKFIFNTYLLENAPVELNLPADLRANSIVTIETALFETNQGTTTKSKKISKRLFEEVELHCVMDITDVFERLKSSNKKVRETVDKWKQISKGIQKK</sequence>
<feature type="transmembrane region" description="Helical" evidence="2">
    <location>
        <begin position="108"/>
        <end position="130"/>
    </location>
</feature>
<dbReference type="VEuPathDB" id="AmoebaDB:NAEGRDRAFT_81263"/>
<keyword evidence="2" id="KW-0472">Membrane</keyword>
<keyword evidence="2" id="KW-0812">Transmembrane</keyword>
<dbReference type="PROSITE" id="PS50132">
    <property type="entry name" value="RGS"/>
    <property type="match status" value="1"/>
</dbReference>
<keyword evidence="2" id="KW-1133">Transmembrane helix</keyword>
<dbReference type="Proteomes" id="UP000006671">
    <property type="component" value="Unassembled WGS sequence"/>
</dbReference>
<dbReference type="Gene3D" id="1.10.167.10">
    <property type="entry name" value="Regulator of G-protein Signalling 4, domain 2"/>
    <property type="match status" value="1"/>
</dbReference>
<feature type="region of interest" description="Disordered" evidence="1">
    <location>
        <begin position="191"/>
        <end position="225"/>
    </location>
</feature>
<reference evidence="4 5" key="1">
    <citation type="journal article" date="2010" name="Cell">
        <title>The genome of Naegleria gruberi illuminates early eukaryotic versatility.</title>
        <authorList>
            <person name="Fritz-Laylin L.K."/>
            <person name="Prochnik S.E."/>
            <person name="Ginger M.L."/>
            <person name="Dacks J.B."/>
            <person name="Carpenter M.L."/>
            <person name="Field M.C."/>
            <person name="Kuo A."/>
            <person name="Paredez A."/>
            <person name="Chapman J."/>
            <person name="Pham J."/>
            <person name="Shu S."/>
            <person name="Neupane R."/>
            <person name="Cipriano M."/>
            <person name="Mancuso J."/>
            <person name="Tu H."/>
            <person name="Salamov A."/>
            <person name="Lindquist E."/>
            <person name="Shapiro H."/>
            <person name="Lucas S."/>
            <person name="Grigoriev I.V."/>
            <person name="Cande W.Z."/>
            <person name="Fulton C."/>
            <person name="Rokhsar D.S."/>
            <person name="Dawson S.C."/>
        </authorList>
    </citation>
    <scope>NUCLEOTIDE SEQUENCE [LARGE SCALE GENOMIC DNA]</scope>
    <source>
        <strain evidence="4 5">NEG-M</strain>
    </source>
</reference>
<dbReference type="CDD" id="cd07440">
    <property type="entry name" value="RGS"/>
    <property type="match status" value="1"/>
</dbReference>
<feature type="transmembrane region" description="Helical" evidence="2">
    <location>
        <begin position="35"/>
        <end position="60"/>
    </location>
</feature>
<organism evidence="5">
    <name type="scientific">Naegleria gruberi</name>
    <name type="common">Amoeba</name>
    <dbReference type="NCBI Taxonomy" id="5762"/>
    <lineage>
        <taxon>Eukaryota</taxon>
        <taxon>Discoba</taxon>
        <taxon>Heterolobosea</taxon>
        <taxon>Tetramitia</taxon>
        <taxon>Eutetramitia</taxon>
        <taxon>Vahlkampfiidae</taxon>
        <taxon>Naegleria</taxon>
    </lineage>
</organism>
<proteinExistence type="predicted"/>
<dbReference type="InterPro" id="IPR044926">
    <property type="entry name" value="RGS_subdomain_2"/>
</dbReference>
<name>D2VUE7_NAEGR</name>
<feature type="transmembrane region" description="Helical" evidence="2">
    <location>
        <begin position="425"/>
        <end position="446"/>
    </location>
</feature>
<dbReference type="OMA" id="YMIVELI"/>
<feature type="transmembrane region" description="Helical" evidence="2">
    <location>
        <begin position="352"/>
        <end position="376"/>
    </location>
</feature>
<keyword evidence="5" id="KW-1185">Reference proteome</keyword>
<dbReference type="RefSeq" id="XP_002672357.1">
    <property type="nucleotide sequence ID" value="XM_002672311.1"/>
</dbReference>
<dbReference type="EMBL" id="GG738898">
    <property type="protein sequence ID" value="EFC39613.1"/>
    <property type="molecule type" value="Genomic_DNA"/>
</dbReference>
<dbReference type="GeneID" id="8855780"/>
<accession>D2VUE7</accession>
<feature type="domain" description="RGS" evidence="3">
    <location>
        <begin position="465"/>
        <end position="568"/>
    </location>
</feature>
<evidence type="ECO:0000259" key="3">
    <source>
        <dbReference type="PROSITE" id="PS50132"/>
    </source>
</evidence>
<feature type="transmembrane region" description="Helical" evidence="2">
    <location>
        <begin position="388"/>
        <end position="405"/>
    </location>
</feature>
<evidence type="ECO:0000313" key="4">
    <source>
        <dbReference type="EMBL" id="EFC39613.1"/>
    </source>
</evidence>
<evidence type="ECO:0000256" key="2">
    <source>
        <dbReference type="SAM" id="Phobius"/>
    </source>
</evidence>
<dbReference type="Pfam" id="PF00615">
    <property type="entry name" value="RGS"/>
    <property type="match status" value="1"/>
</dbReference>
<feature type="transmembrane region" description="Helical" evidence="2">
    <location>
        <begin position="72"/>
        <end position="88"/>
    </location>
</feature>
<gene>
    <name evidence="4" type="ORF">NAEGRDRAFT_81263</name>
</gene>
<dbReference type="SUPFAM" id="SSF48097">
    <property type="entry name" value="Regulator of G-protein signaling, RGS"/>
    <property type="match status" value="1"/>
</dbReference>
<dbReference type="InterPro" id="IPR016137">
    <property type="entry name" value="RGS"/>
</dbReference>
<evidence type="ECO:0000256" key="1">
    <source>
        <dbReference type="SAM" id="MobiDB-lite"/>
    </source>
</evidence>
<protein>
    <recommendedName>
        <fullName evidence="3">RGS domain-containing protein</fullName>
    </recommendedName>
</protein>
<feature type="compositionally biased region" description="Low complexity" evidence="1">
    <location>
        <begin position="191"/>
        <end position="220"/>
    </location>
</feature>
<dbReference type="InParanoid" id="D2VUE7"/>
<feature type="transmembrane region" description="Helical" evidence="2">
    <location>
        <begin position="291"/>
        <end position="314"/>
    </location>
</feature>
<dbReference type="PANTHER" id="PTHR10845:SF192">
    <property type="entry name" value="DOUBLE HIT, ISOFORM B"/>
    <property type="match status" value="1"/>
</dbReference>
<evidence type="ECO:0000313" key="5">
    <source>
        <dbReference type="Proteomes" id="UP000006671"/>
    </source>
</evidence>
<dbReference type="KEGG" id="ngr:NAEGRDRAFT_81263"/>
<dbReference type="PANTHER" id="PTHR10845">
    <property type="entry name" value="REGULATOR OF G PROTEIN SIGNALING"/>
    <property type="match status" value="1"/>
</dbReference>
<dbReference type="InterPro" id="IPR036305">
    <property type="entry name" value="RGS_sf"/>
</dbReference>
<dbReference type="AlphaFoldDB" id="D2VUE7"/>